<dbReference type="PANTHER" id="PTHR12714:SF9">
    <property type="entry name" value="PROTEIN-S-ISOPRENYLCYSTEINE O-METHYLTRANSFERASE"/>
    <property type="match status" value="1"/>
</dbReference>
<evidence type="ECO:0000256" key="5">
    <source>
        <dbReference type="SAM" id="Phobius"/>
    </source>
</evidence>
<dbReference type="EMBL" id="CP042807">
    <property type="protein sequence ID" value="QEE23243.1"/>
    <property type="molecule type" value="Genomic_DNA"/>
</dbReference>
<gene>
    <name evidence="6" type="ORF">CS053_01070</name>
</gene>
<keyword evidence="6" id="KW-0808">Transferase</keyword>
<dbReference type="KEGG" id="rgl:CS053_01070"/>
<dbReference type="GO" id="GO:0012505">
    <property type="term" value="C:endomembrane system"/>
    <property type="evidence" value="ECO:0007669"/>
    <property type="project" value="UniProtKB-SubCell"/>
</dbReference>
<accession>A0A5B9DUK2</accession>
<dbReference type="Gene3D" id="1.20.120.1630">
    <property type="match status" value="1"/>
</dbReference>
<comment type="subcellular location">
    <subcellularLocation>
        <location evidence="1">Endomembrane system</location>
        <topology evidence="1">Multi-pass membrane protein</topology>
    </subcellularLocation>
</comment>
<dbReference type="RefSeq" id="WP_147626020.1">
    <property type="nucleotide sequence ID" value="NZ_CP042807.1"/>
</dbReference>
<protein>
    <submittedName>
        <fullName evidence="6">Lipid A phosphate methyltransferase</fullName>
    </submittedName>
</protein>
<reference evidence="6 7" key="1">
    <citation type="submission" date="2019-08" db="EMBL/GenBank/DDBJ databases">
        <title>Complete genome sequence of Rhodanobacter glycinis strain T01E-68 isolated from tomato root.</title>
        <authorList>
            <person name="Weon H.-Y."/>
            <person name="Lee S.A."/>
        </authorList>
    </citation>
    <scope>NUCLEOTIDE SEQUENCE [LARGE SCALE GENOMIC DNA]</scope>
    <source>
        <strain evidence="6 7">T01E-68</strain>
    </source>
</reference>
<evidence type="ECO:0000313" key="7">
    <source>
        <dbReference type="Proteomes" id="UP000321807"/>
    </source>
</evidence>
<keyword evidence="4 5" id="KW-0472">Membrane</keyword>
<evidence type="ECO:0000256" key="3">
    <source>
        <dbReference type="ARBA" id="ARBA00022989"/>
    </source>
</evidence>
<evidence type="ECO:0000256" key="4">
    <source>
        <dbReference type="ARBA" id="ARBA00023136"/>
    </source>
</evidence>
<feature type="transmembrane region" description="Helical" evidence="5">
    <location>
        <begin position="20"/>
        <end position="40"/>
    </location>
</feature>
<keyword evidence="2 5" id="KW-0812">Transmembrane</keyword>
<proteinExistence type="predicted"/>
<feature type="transmembrane region" description="Helical" evidence="5">
    <location>
        <begin position="52"/>
        <end position="73"/>
    </location>
</feature>
<feature type="transmembrane region" description="Helical" evidence="5">
    <location>
        <begin position="114"/>
        <end position="139"/>
    </location>
</feature>
<sequence length="258" mass="28814">MNPHGRLTEQFERQGQWLYHRRSVAIIAILPLLVLAIGFPEFPGHGWLHGTAVDHLGVACLLISFAGLALRWFTVGFVPANTSVRSTREQRAAVLNTTGMYSVVRHPLYLANSIVAMAFAAATGSLWFLLVLVAANALYIERIAAAEERFLAAAHGQAWSRWAAKTPAFIPDFSLWQPADLRFSLRTVLRREYNGVLHVTLAYFLLEAVYDLDAGHQTLSRWLVHDPLWVGLLLAGLAVHLSLRTLKRHTRQLHVGGR</sequence>
<keyword evidence="6" id="KW-0489">Methyltransferase</keyword>
<dbReference type="GO" id="GO:0032259">
    <property type="term" value="P:methylation"/>
    <property type="evidence" value="ECO:0007669"/>
    <property type="project" value="UniProtKB-KW"/>
</dbReference>
<dbReference type="AlphaFoldDB" id="A0A5B9DUK2"/>
<evidence type="ECO:0000256" key="2">
    <source>
        <dbReference type="ARBA" id="ARBA00022692"/>
    </source>
</evidence>
<dbReference type="InterPro" id="IPR007318">
    <property type="entry name" value="Phopholipid_MeTrfase"/>
</dbReference>
<organism evidence="6 7">
    <name type="scientific">Rhodanobacter glycinis</name>
    <dbReference type="NCBI Taxonomy" id="582702"/>
    <lineage>
        <taxon>Bacteria</taxon>
        <taxon>Pseudomonadati</taxon>
        <taxon>Pseudomonadota</taxon>
        <taxon>Gammaproteobacteria</taxon>
        <taxon>Lysobacterales</taxon>
        <taxon>Rhodanobacteraceae</taxon>
        <taxon>Rhodanobacter</taxon>
    </lineage>
</organism>
<dbReference type="Proteomes" id="UP000321807">
    <property type="component" value="Chromosome"/>
</dbReference>
<evidence type="ECO:0000256" key="1">
    <source>
        <dbReference type="ARBA" id="ARBA00004127"/>
    </source>
</evidence>
<name>A0A5B9DUK2_9GAMM</name>
<dbReference type="PANTHER" id="PTHR12714">
    <property type="entry name" value="PROTEIN-S ISOPRENYLCYSTEINE O-METHYLTRANSFERASE"/>
    <property type="match status" value="1"/>
</dbReference>
<feature type="transmembrane region" description="Helical" evidence="5">
    <location>
        <begin position="222"/>
        <end position="243"/>
    </location>
</feature>
<dbReference type="GO" id="GO:0008168">
    <property type="term" value="F:methyltransferase activity"/>
    <property type="evidence" value="ECO:0007669"/>
    <property type="project" value="UniProtKB-KW"/>
</dbReference>
<dbReference type="Pfam" id="PF04191">
    <property type="entry name" value="PEMT"/>
    <property type="match status" value="1"/>
</dbReference>
<keyword evidence="3 5" id="KW-1133">Transmembrane helix</keyword>
<evidence type="ECO:0000313" key="6">
    <source>
        <dbReference type="EMBL" id="QEE23243.1"/>
    </source>
</evidence>